<protein>
    <submittedName>
        <fullName evidence="2">Uncharacterized protein</fullName>
    </submittedName>
</protein>
<evidence type="ECO:0000313" key="3">
    <source>
        <dbReference type="Proteomes" id="UP001201449"/>
    </source>
</evidence>
<name>A0ABS9BSQ3_9BACT</name>
<dbReference type="Gene3D" id="3.30.300.250">
    <property type="match status" value="1"/>
</dbReference>
<dbReference type="EMBL" id="JAKEVZ010000003">
    <property type="protein sequence ID" value="MCF1750394.1"/>
    <property type="molecule type" value="Genomic_DNA"/>
</dbReference>
<evidence type="ECO:0000313" key="2">
    <source>
        <dbReference type="EMBL" id="MCF1750394.1"/>
    </source>
</evidence>
<evidence type="ECO:0000256" key="1">
    <source>
        <dbReference type="SAM" id="Phobius"/>
    </source>
</evidence>
<gene>
    <name evidence="2" type="ORF">L0U89_04865</name>
</gene>
<feature type="transmembrane region" description="Helical" evidence="1">
    <location>
        <begin position="15"/>
        <end position="35"/>
    </location>
</feature>
<accession>A0ABS9BSQ3</accession>
<organism evidence="2 3">
    <name type="scientific">Mariniradius sediminis</name>
    <dbReference type="NCBI Taxonomy" id="2909237"/>
    <lineage>
        <taxon>Bacteria</taxon>
        <taxon>Pseudomonadati</taxon>
        <taxon>Bacteroidota</taxon>
        <taxon>Cytophagia</taxon>
        <taxon>Cytophagales</taxon>
        <taxon>Cyclobacteriaceae</taxon>
        <taxon>Mariniradius</taxon>
    </lineage>
</organism>
<keyword evidence="1" id="KW-0472">Membrane</keyword>
<keyword evidence="1" id="KW-0812">Transmembrane</keyword>
<comment type="caution">
    <text evidence="2">The sequence shown here is derived from an EMBL/GenBank/DDBJ whole genome shotgun (WGS) entry which is preliminary data.</text>
</comment>
<sequence>MAQASKSLQDKKRKIYIFLALIVVLTTALVIKKIYHRVSSEGTVSDAQVSNQESPYEKQLHLLSEEINKGCPTQVDQQTRLDNTEIVGKNEFRYNYTLINLEKGNFDEADLKQYLSAQILANLKDNEGMRLFREQKTKLSYHYKDRTGQPLFELNFGEGEYN</sequence>
<keyword evidence="3" id="KW-1185">Reference proteome</keyword>
<reference evidence="2 3" key="1">
    <citation type="submission" date="2022-01" db="EMBL/GenBank/DDBJ databases">
        <title>Mariniradius saccharolyticus sp. nov., isolated from sediment of a river.</title>
        <authorList>
            <person name="Liu H."/>
        </authorList>
    </citation>
    <scope>NUCLEOTIDE SEQUENCE [LARGE SCALE GENOMIC DNA]</scope>
    <source>
        <strain evidence="2 3">RY-2</strain>
    </source>
</reference>
<dbReference type="Proteomes" id="UP001201449">
    <property type="component" value="Unassembled WGS sequence"/>
</dbReference>
<dbReference type="RefSeq" id="WP_234860499.1">
    <property type="nucleotide sequence ID" value="NZ_JAKEVZ010000003.1"/>
</dbReference>
<proteinExistence type="predicted"/>
<keyword evidence="1" id="KW-1133">Transmembrane helix</keyword>